<dbReference type="GO" id="GO:0000731">
    <property type="term" value="P:DNA synthesis involved in DNA repair"/>
    <property type="evidence" value="ECO:0007669"/>
    <property type="project" value="TreeGrafter"/>
</dbReference>
<dbReference type="PANTHER" id="PTHR32182:SF22">
    <property type="entry name" value="ATP-DEPENDENT ENDONUCLEASE, OLD FAMILY-RELATED"/>
    <property type="match status" value="1"/>
</dbReference>
<dbReference type="PANTHER" id="PTHR32182">
    <property type="entry name" value="DNA REPLICATION AND REPAIR PROTEIN RECF"/>
    <property type="match status" value="1"/>
</dbReference>
<evidence type="ECO:0000313" key="4">
    <source>
        <dbReference type="Proteomes" id="UP000239720"/>
    </source>
</evidence>
<name>A0A2S8REK0_9FIRM</name>
<evidence type="ECO:0000313" key="3">
    <source>
        <dbReference type="EMBL" id="PQQ68225.1"/>
    </source>
</evidence>
<feature type="coiled-coil region" evidence="1">
    <location>
        <begin position="336"/>
        <end position="363"/>
    </location>
</feature>
<dbReference type="Gene3D" id="3.40.50.300">
    <property type="entry name" value="P-loop containing nucleotide triphosphate hydrolases"/>
    <property type="match status" value="2"/>
</dbReference>
<keyword evidence="1" id="KW-0175">Coiled coil</keyword>
<gene>
    <name evidence="3" type="ORF">B9R14_01235</name>
</gene>
<feature type="domain" description="Protein CR006 P-loop" evidence="2">
    <location>
        <begin position="337"/>
        <end position="497"/>
    </location>
</feature>
<evidence type="ECO:0000256" key="1">
    <source>
        <dbReference type="SAM" id="Coils"/>
    </source>
</evidence>
<dbReference type="GO" id="GO:0006302">
    <property type="term" value="P:double-strand break repair"/>
    <property type="evidence" value="ECO:0007669"/>
    <property type="project" value="TreeGrafter"/>
</dbReference>
<dbReference type="InterPro" id="IPR027417">
    <property type="entry name" value="P-loop_NTPase"/>
</dbReference>
<sequence>MVDYTIRIQYCNNISNGEISICSNKLNIFFGHNGTGKSTIAKAIYLASQGNQLTELAPYGNVSDDKKPYIEGIPTGNVLVFNEDYVNQFVFQPDTLIKDTKDTFEVLIRSREYDDAKNNIDKALSNIKTTITERQEIIWLQEQVSLLLDALKLTKDNKISKRGGAKGILQGKGAYFNPPEKLNDFKPFFEKDTVTNWAAWRLNGYENFGQKGFCPYCSKVEDEETRIINKVFLDSFDKASVETAVKIIKALEGLKPYLSDEKVSELISLFGTKNDLEALETQLAKLCAEAKYLYEKLTTIISFNGFSVDRENIKYLEELLDKMKINLNEINTFFVSELTNSEIKNINDKIENLLREVGVLKGEIGKINKYIQEKIKERKDDINEFLTIAGFRYAFDVKVIDEDKARALLKFRLPDGKHKDVQSPRNQLSWGEKNAFALILFMFDAISKNAELVILDDPISSFDNNKKYAIINRLFKTGDKKNSLYQRTVLMLTHDFEPVIDYIQVGAGRQDPTSVCATYFENINGRLCCTPIRKNIDMMSSMVLLKELASDESIDIAARISCLRKFIEYQYRNPRDESDAYNILSSLIHGRIEPTYDNDGKIKLSDTQISNGISFINQYITNFDYNNIYTQCKPELLLDRYLLEIPFIKMQILRVYIERNIEARKRLQKNNDALRKYIDEACHIENDYIYSLDVRRFNIVPGYYIEEADRFVLNEKQILNKE</sequence>
<protein>
    <recommendedName>
        <fullName evidence="2">Protein CR006 P-loop domain-containing protein</fullName>
    </recommendedName>
</protein>
<dbReference type="EMBL" id="NEMB01000003">
    <property type="protein sequence ID" value="PQQ68225.1"/>
    <property type="molecule type" value="Genomic_DNA"/>
</dbReference>
<evidence type="ECO:0000259" key="2">
    <source>
        <dbReference type="Pfam" id="PF13166"/>
    </source>
</evidence>
<dbReference type="SUPFAM" id="SSF52540">
    <property type="entry name" value="P-loop containing nucleoside triphosphate hydrolases"/>
    <property type="match status" value="1"/>
</dbReference>
<organism evidence="3 4">
    <name type="scientific">Acetivibrio saccincola</name>
    <dbReference type="NCBI Taxonomy" id="1677857"/>
    <lineage>
        <taxon>Bacteria</taxon>
        <taxon>Bacillati</taxon>
        <taxon>Bacillota</taxon>
        <taxon>Clostridia</taxon>
        <taxon>Eubacteriales</taxon>
        <taxon>Oscillospiraceae</taxon>
        <taxon>Acetivibrio</taxon>
    </lineage>
</organism>
<dbReference type="Proteomes" id="UP000239720">
    <property type="component" value="Unassembled WGS sequence"/>
</dbReference>
<dbReference type="InterPro" id="IPR026866">
    <property type="entry name" value="CR006_AAA"/>
</dbReference>
<dbReference type="OrthoDB" id="9795565at2"/>
<dbReference type="AlphaFoldDB" id="A0A2S8REK0"/>
<proteinExistence type="predicted"/>
<dbReference type="Pfam" id="PF13166">
    <property type="entry name" value="AAA_13"/>
    <property type="match status" value="1"/>
</dbReference>
<accession>A0A2S8REK0</accession>
<comment type="caution">
    <text evidence="3">The sequence shown here is derived from an EMBL/GenBank/DDBJ whole genome shotgun (WGS) entry which is preliminary data.</text>
</comment>
<reference evidence="3 4" key="1">
    <citation type="journal article" date="2018" name="Syst. Appl. Microbiol.">
        <title>Characterization and high-quality draft genome sequence of Herbivorax saccincola A7, an anaerobic, alkaliphilic, thermophilic, cellulolytic, and xylanolytic bacterium.</title>
        <authorList>
            <person name="Aikawa S."/>
            <person name="Baramee S."/>
            <person name="Sermsathanaswadi J."/>
            <person name="Thianheng P."/>
            <person name="Tachaapaikoon C."/>
            <person name="Shikata A."/>
            <person name="Waeonukul R."/>
            <person name="Pason P."/>
            <person name="Ratanakhanokchai K."/>
            <person name="Kosugi A."/>
        </authorList>
    </citation>
    <scope>NUCLEOTIDE SEQUENCE [LARGE SCALE GENOMIC DNA]</scope>
    <source>
        <strain evidence="3 4">A7</strain>
    </source>
</reference>
<feature type="coiled-coil region" evidence="1">
    <location>
        <begin position="269"/>
        <end position="296"/>
    </location>
</feature>